<evidence type="ECO:0000256" key="4">
    <source>
        <dbReference type="ARBA" id="ARBA00022679"/>
    </source>
</evidence>
<dbReference type="GO" id="GO:0006302">
    <property type="term" value="P:double-strand break repair"/>
    <property type="evidence" value="ECO:0007669"/>
    <property type="project" value="TreeGrafter"/>
</dbReference>
<dbReference type="Pfam" id="PF22619">
    <property type="entry name" value="DNA_polI_exo1"/>
    <property type="match status" value="1"/>
</dbReference>
<dbReference type="GO" id="GO:0003887">
    <property type="term" value="F:DNA-directed DNA polymerase activity"/>
    <property type="evidence" value="ECO:0007669"/>
    <property type="project" value="UniProtKB-UniRule"/>
</dbReference>
<evidence type="ECO:0000256" key="6">
    <source>
        <dbReference type="ARBA" id="ARBA00022705"/>
    </source>
</evidence>
<dbReference type="FunFam" id="1.20.1060.10:FF:000001">
    <property type="entry name" value="DNA polymerase I"/>
    <property type="match status" value="1"/>
</dbReference>
<dbReference type="EMBL" id="JACHDY010000003">
    <property type="protein sequence ID" value="MBB5317671.1"/>
    <property type="molecule type" value="Genomic_DNA"/>
</dbReference>
<keyword evidence="13" id="KW-0540">Nuclease</keyword>
<dbReference type="PANTHER" id="PTHR10133">
    <property type="entry name" value="DNA POLYMERASE I"/>
    <property type="match status" value="1"/>
</dbReference>
<reference evidence="16" key="1">
    <citation type="submission" date="2020-08" db="EMBL/GenBank/DDBJ databases">
        <title>Genomic Encyclopedia of Type Strains, Phase IV (KMG-V): Genome sequencing to study the core and pangenomes of soil and plant-associated prokaryotes.</title>
        <authorList>
            <person name="Whitman W."/>
        </authorList>
    </citation>
    <scope>NUCLEOTIDE SEQUENCE [LARGE SCALE GENOMIC DNA]</scope>
    <source>
        <strain evidence="16">M8UP27</strain>
    </source>
</reference>
<name>A0A7W8IIA9_9BACT</name>
<dbReference type="Pfam" id="PF00476">
    <property type="entry name" value="DNA_pol_A"/>
    <property type="match status" value="1"/>
</dbReference>
<dbReference type="InterPro" id="IPR002421">
    <property type="entry name" value="5-3_exonuclease"/>
</dbReference>
<dbReference type="InterPro" id="IPR002298">
    <property type="entry name" value="DNA_polymerase_A"/>
</dbReference>
<dbReference type="NCBIfam" id="NF004397">
    <property type="entry name" value="PRK05755.1"/>
    <property type="match status" value="1"/>
</dbReference>
<dbReference type="FunFam" id="1.10.150.20:FF:000003">
    <property type="entry name" value="DNA polymerase I"/>
    <property type="match status" value="1"/>
</dbReference>
<dbReference type="InterPro" id="IPR001098">
    <property type="entry name" value="DNA-dir_DNA_pol_A_palm_dom"/>
</dbReference>
<dbReference type="CDD" id="cd06140">
    <property type="entry name" value="DNA_polA_I_Bacillus_like_exo"/>
    <property type="match status" value="1"/>
</dbReference>
<evidence type="ECO:0000259" key="14">
    <source>
        <dbReference type="SMART" id="SM00475"/>
    </source>
</evidence>
<dbReference type="PROSITE" id="PS00447">
    <property type="entry name" value="DNA_POLYMERASE_A"/>
    <property type="match status" value="1"/>
</dbReference>
<evidence type="ECO:0000256" key="1">
    <source>
        <dbReference type="ARBA" id="ARBA00007705"/>
    </source>
</evidence>
<dbReference type="GO" id="GO:0008409">
    <property type="term" value="F:5'-3' exonuclease activity"/>
    <property type="evidence" value="ECO:0007669"/>
    <property type="project" value="UniProtKB-UniRule"/>
</dbReference>
<evidence type="ECO:0000256" key="11">
    <source>
        <dbReference type="ARBA" id="ARBA00049244"/>
    </source>
</evidence>
<keyword evidence="9 13" id="KW-0238">DNA-binding</keyword>
<evidence type="ECO:0000256" key="12">
    <source>
        <dbReference type="NCBIfam" id="TIGR00593"/>
    </source>
</evidence>
<gene>
    <name evidence="13" type="primary">polA</name>
    <name evidence="16" type="ORF">HDF09_002357</name>
</gene>
<dbReference type="Gene3D" id="3.30.420.10">
    <property type="entry name" value="Ribonuclease H-like superfamily/Ribonuclease H"/>
    <property type="match status" value="1"/>
</dbReference>
<dbReference type="SUPFAM" id="SSF53098">
    <property type="entry name" value="Ribonuclease H-like"/>
    <property type="match status" value="1"/>
</dbReference>
<dbReference type="InterPro" id="IPR043502">
    <property type="entry name" value="DNA/RNA_pol_sf"/>
</dbReference>
<keyword evidence="17" id="KW-1185">Reference proteome</keyword>
<dbReference type="PRINTS" id="PR00868">
    <property type="entry name" value="DNAPOLI"/>
</dbReference>
<sequence>MSNSANQAKAAVAPENKPPIYLLDSMAFIFRAYHAMQRQRPMSTRTGIPTAATYVFVNMINKLRKDFSPHYLAAIYDLSGPVFRDERAREMKSVKKFNIKTQQFEEIDYLGYKANRTEMPADLAQQLPFIRRALEAFRIPILSYEGFEADDVIGTLSWKLSGLGHKVYVVSSDKDMMQLVNEDVFILNPTKDNLILDSAGVEAALGVPPERVIDVMALRGDSIDNIPGAPGIGDKGSIELIQQFGSVEAALDRADEVKRKTYRESLQNNRDNILLSKELVTIHTAVPIDYELDDMLTQPPDNAACRELFSELEFTTLLKELAPSASNTPIRYNLQPTAEQINELLIDARSTDPSGRVNGLTLAVFEDARALAEEVSADLSTEQETEPEPLPSKSMSLFEIPEPEIQGPRVPTVLSALQIGLTTSANSAMIVSLHAPGLREALEDPTLPKHAHDLKAVLRALEPHKINLTGVRDDVMLYSYLINPTHGSHTLPDVTARFTDRALPHTSKTPSEREIANLLPEAANAIHRLSGTLRSQIESAHLTHIYETMDLPLIPVLLRMEQAGVRINSAVLGEMSTRLAVDIDNLAERIYTDSGQRFNINSPKQLGEVLFNKMLLPKPMKYGKGKVVSTAQDVLEELAEHHAVPALVLEYRQLAKLKSTYLDSLPQLTDAMGRVHTTFNQVGTATGRLSSTNPNLQNIPVRTALGREIRAAFIPAPGNVLMSADYSQIELRLMAHFSQDPLLLDAYRTGKDIHTLTASEVFGVDAATMDKETRARAKAVNFGIVYGISPFGLAAQLNIDQKTAKTYIETYFERYKGVQRFIEETLETVRRDQSVKTYFGRIRPIPDIQSRNPNMRGFAERTAINTPLQGTAADLIKLAMLRIDQLIRDRRLKSQMTLQVHDELLFDVVPEEVQELQELVKHEMEHVAEFSIPIVAEVGVGPNWRDMK</sequence>
<dbReference type="Gene3D" id="1.10.150.20">
    <property type="entry name" value="5' to 3' exonuclease, C-terminal subdomain"/>
    <property type="match status" value="2"/>
</dbReference>
<dbReference type="NCBIfam" id="TIGR00593">
    <property type="entry name" value="pola"/>
    <property type="match status" value="1"/>
</dbReference>
<dbReference type="InterPro" id="IPR018320">
    <property type="entry name" value="DNA_polymerase_1"/>
</dbReference>
<dbReference type="InterPro" id="IPR054690">
    <property type="entry name" value="DNA_polI_exonuclease"/>
</dbReference>
<dbReference type="SUPFAM" id="SSF56672">
    <property type="entry name" value="DNA/RNA polymerases"/>
    <property type="match status" value="1"/>
</dbReference>
<evidence type="ECO:0000256" key="5">
    <source>
        <dbReference type="ARBA" id="ARBA00022695"/>
    </source>
</evidence>
<dbReference type="InterPro" id="IPR020045">
    <property type="entry name" value="DNA_polI_H3TH"/>
</dbReference>
<evidence type="ECO:0000256" key="3">
    <source>
        <dbReference type="ARBA" id="ARBA00020311"/>
    </source>
</evidence>
<evidence type="ECO:0000313" key="17">
    <source>
        <dbReference type="Proteomes" id="UP000568106"/>
    </source>
</evidence>
<dbReference type="CDD" id="cd08637">
    <property type="entry name" value="DNA_pol_A_pol_I_C"/>
    <property type="match status" value="1"/>
</dbReference>
<keyword evidence="8 13" id="KW-0239">DNA-directed DNA polymerase</keyword>
<dbReference type="SUPFAM" id="SSF88723">
    <property type="entry name" value="PIN domain-like"/>
    <property type="match status" value="1"/>
</dbReference>
<dbReference type="GO" id="GO:0006261">
    <property type="term" value="P:DNA-templated DNA replication"/>
    <property type="evidence" value="ECO:0007669"/>
    <property type="project" value="UniProtKB-UniRule"/>
</dbReference>
<dbReference type="CDD" id="cd09898">
    <property type="entry name" value="H3TH_53EXO"/>
    <property type="match status" value="1"/>
</dbReference>
<dbReference type="SUPFAM" id="SSF47807">
    <property type="entry name" value="5' to 3' exonuclease, C-terminal subdomain"/>
    <property type="match status" value="1"/>
</dbReference>
<dbReference type="InterPro" id="IPR036397">
    <property type="entry name" value="RNaseH_sf"/>
</dbReference>
<comment type="function">
    <text evidence="13">In addition to polymerase activity, this DNA polymerase exhibits 5'-3' exonuclease activity.</text>
</comment>
<dbReference type="SMART" id="SM00475">
    <property type="entry name" value="53EXOc"/>
    <property type="match status" value="1"/>
</dbReference>
<evidence type="ECO:0000259" key="15">
    <source>
        <dbReference type="SMART" id="SM00482"/>
    </source>
</evidence>
<dbReference type="SMART" id="SM00279">
    <property type="entry name" value="HhH2"/>
    <property type="match status" value="1"/>
</dbReference>
<dbReference type="Gene3D" id="3.40.50.1010">
    <property type="entry name" value="5'-nuclease"/>
    <property type="match status" value="1"/>
</dbReference>
<dbReference type="GO" id="GO:0003677">
    <property type="term" value="F:DNA binding"/>
    <property type="evidence" value="ECO:0007669"/>
    <property type="project" value="UniProtKB-UniRule"/>
</dbReference>
<protein>
    <recommendedName>
        <fullName evidence="3 12">DNA polymerase I</fullName>
        <ecNumber evidence="2 12">2.7.7.7</ecNumber>
    </recommendedName>
</protein>
<accession>A0A7W8IIA9</accession>
<dbReference type="Proteomes" id="UP000568106">
    <property type="component" value="Unassembled WGS sequence"/>
</dbReference>
<keyword evidence="5 13" id="KW-0548">Nucleotidyltransferase</keyword>
<dbReference type="InterPro" id="IPR036279">
    <property type="entry name" value="5-3_exonuclease_C_sf"/>
</dbReference>
<evidence type="ECO:0000256" key="9">
    <source>
        <dbReference type="ARBA" id="ARBA00023125"/>
    </source>
</evidence>
<dbReference type="InterPro" id="IPR008918">
    <property type="entry name" value="HhH2"/>
</dbReference>
<dbReference type="Gene3D" id="1.20.1060.10">
    <property type="entry name" value="Taq DNA Polymerase, Chain T, domain 4"/>
    <property type="match status" value="1"/>
</dbReference>
<comment type="similarity">
    <text evidence="1 13">Belongs to the DNA polymerase type-A family.</text>
</comment>
<feature type="domain" description="DNA-directed DNA polymerase family A palm" evidence="15">
    <location>
        <begin position="706"/>
        <end position="912"/>
    </location>
</feature>
<dbReference type="Pfam" id="PF01367">
    <property type="entry name" value="5_3_exonuc"/>
    <property type="match status" value="1"/>
</dbReference>
<evidence type="ECO:0000256" key="8">
    <source>
        <dbReference type="ARBA" id="ARBA00022932"/>
    </source>
</evidence>
<dbReference type="InterPro" id="IPR019760">
    <property type="entry name" value="DNA-dir_DNA_pol_A_CS"/>
</dbReference>
<organism evidence="16 17">
    <name type="scientific">Tunturiibacter empetritectus</name>
    <dbReference type="NCBI Taxonomy" id="3069691"/>
    <lineage>
        <taxon>Bacteria</taxon>
        <taxon>Pseudomonadati</taxon>
        <taxon>Acidobacteriota</taxon>
        <taxon>Terriglobia</taxon>
        <taxon>Terriglobales</taxon>
        <taxon>Acidobacteriaceae</taxon>
        <taxon>Tunturiibacter</taxon>
    </lineage>
</organism>
<evidence type="ECO:0000256" key="2">
    <source>
        <dbReference type="ARBA" id="ARBA00012417"/>
    </source>
</evidence>
<dbReference type="FunFam" id="1.10.150.20:FF:000002">
    <property type="entry name" value="DNA polymerase I"/>
    <property type="match status" value="1"/>
</dbReference>
<proteinExistence type="inferred from homology"/>
<keyword evidence="7 13" id="KW-0227">DNA damage</keyword>
<dbReference type="PANTHER" id="PTHR10133:SF27">
    <property type="entry name" value="DNA POLYMERASE NU"/>
    <property type="match status" value="1"/>
</dbReference>
<feature type="domain" description="5'-3' exonuclease" evidence="14">
    <location>
        <begin position="16"/>
        <end position="298"/>
    </location>
</feature>
<keyword evidence="6 13" id="KW-0235">DNA replication</keyword>
<dbReference type="SMART" id="SM00482">
    <property type="entry name" value="POLAc"/>
    <property type="match status" value="1"/>
</dbReference>
<dbReference type="Gene3D" id="3.30.70.370">
    <property type="match status" value="1"/>
</dbReference>
<keyword evidence="10 13" id="KW-0234">DNA repair</keyword>
<dbReference type="InterPro" id="IPR029060">
    <property type="entry name" value="PIN-like_dom_sf"/>
</dbReference>
<evidence type="ECO:0000256" key="10">
    <source>
        <dbReference type="ARBA" id="ARBA00023204"/>
    </source>
</evidence>
<dbReference type="EC" id="2.7.7.7" evidence="2 12"/>
<dbReference type="CDD" id="cd09859">
    <property type="entry name" value="PIN_53EXO"/>
    <property type="match status" value="1"/>
</dbReference>
<evidence type="ECO:0000256" key="7">
    <source>
        <dbReference type="ARBA" id="ARBA00022763"/>
    </source>
</evidence>
<dbReference type="Pfam" id="PF02739">
    <property type="entry name" value="5_3_exonuc_N"/>
    <property type="match status" value="1"/>
</dbReference>
<dbReference type="InterPro" id="IPR012337">
    <property type="entry name" value="RNaseH-like_sf"/>
</dbReference>
<comment type="caution">
    <text evidence="16">The sequence shown here is derived from an EMBL/GenBank/DDBJ whole genome shotgun (WGS) entry which is preliminary data.</text>
</comment>
<keyword evidence="13" id="KW-0378">Hydrolase</keyword>
<keyword evidence="13" id="KW-0269">Exonuclease</keyword>
<dbReference type="AlphaFoldDB" id="A0A7W8IIA9"/>
<keyword evidence="4 13" id="KW-0808">Transferase</keyword>
<evidence type="ECO:0000256" key="13">
    <source>
        <dbReference type="RuleBase" id="RU004460"/>
    </source>
</evidence>
<evidence type="ECO:0000313" key="16">
    <source>
        <dbReference type="EMBL" id="MBB5317671.1"/>
    </source>
</evidence>
<comment type="catalytic activity">
    <reaction evidence="11 13">
        <text>DNA(n) + a 2'-deoxyribonucleoside 5'-triphosphate = DNA(n+1) + diphosphate</text>
        <dbReference type="Rhea" id="RHEA:22508"/>
        <dbReference type="Rhea" id="RHEA-COMP:17339"/>
        <dbReference type="Rhea" id="RHEA-COMP:17340"/>
        <dbReference type="ChEBI" id="CHEBI:33019"/>
        <dbReference type="ChEBI" id="CHEBI:61560"/>
        <dbReference type="ChEBI" id="CHEBI:173112"/>
        <dbReference type="EC" id="2.7.7.7"/>
    </reaction>
</comment>
<dbReference type="InterPro" id="IPR020046">
    <property type="entry name" value="5-3_exonucl_a-hlix_arch_N"/>
</dbReference>